<dbReference type="InterPro" id="IPR008949">
    <property type="entry name" value="Isoprenoid_synthase_dom_sf"/>
</dbReference>
<dbReference type="SUPFAM" id="SSF48576">
    <property type="entry name" value="Terpenoid synthases"/>
    <property type="match status" value="1"/>
</dbReference>
<organism evidence="1 2">
    <name type="scientific">Aspergillus sydowii CBS 593.65</name>
    <dbReference type="NCBI Taxonomy" id="1036612"/>
    <lineage>
        <taxon>Eukaryota</taxon>
        <taxon>Fungi</taxon>
        <taxon>Dikarya</taxon>
        <taxon>Ascomycota</taxon>
        <taxon>Pezizomycotina</taxon>
        <taxon>Eurotiomycetes</taxon>
        <taxon>Eurotiomycetidae</taxon>
        <taxon>Eurotiales</taxon>
        <taxon>Aspergillaceae</taxon>
        <taxon>Aspergillus</taxon>
        <taxon>Aspergillus subgen. Nidulantes</taxon>
    </lineage>
</organism>
<dbReference type="RefSeq" id="XP_040707987.1">
    <property type="nucleotide sequence ID" value="XM_040844652.1"/>
</dbReference>
<keyword evidence="2" id="KW-1185">Reference proteome</keyword>
<dbReference type="OrthoDB" id="3004402at2759"/>
<dbReference type="Proteomes" id="UP000184356">
    <property type="component" value="Unassembled WGS sequence"/>
</dbReference>
<reference evidence="2" key="1">
    <citation type="journal article" date="2017" name="Genome Biol.">
        <title>Comparative genomics reveals high biological diversity and specific adaptations in the industrially and medically important fungal genus Aspergillus.</title>
        <authorList>
            <person name="de Vries R.P."/>
            <person name="Riley R."/>
            <person name="Wiebenga A."/>
            <person name="Aguilar-Osorio G."/>
            <person name="Amillis S."/>
            <person name="Uchima C.A."/>
            <person name="Anderluh G."/>
            <person name="Asadollahi M."/>
            <person name="Askin M."/>
            <person name="Barry K."/>
            <person name="Battaglia E."/>
            <person name="Bayram O."/>
            <person name="Benocci T."/>
            <person name="Braus-Stromeyer S.A."/>
            <person name="Caldana C."/>
            <person name="Canovas D."/>
            <person name="Cerqueira G.C."/>
            <person name="Chen F."/>
            <person name="Chen W."/>
            <person name="Choi C."/>
            <person name="Clum A."/>
            <person name="Dos Santos R.A."/>
            <person name="Damasio A.R."/>
            <person name="Diallinas G."/>
            <person name="Emri T."/>
            <person name="Fekete E."/>
            <person name="Flipphi M."/>
            <person name="Freyberg S."/>
            <person name="Gallo A."/>
            <person name="Gournas C."/>
            <person name="Habgood R."/>
            <person name="Hainaut M."/>
            <person name="Harispe M.L."/>
            <person name="Henrissat B."/>
            <person name="Hilden K.S."/>
            <person name="Hope R."/>
            <person name="Hossain A."/>
            <person name="Karabika E."/>
            <person name="Karaffa L."/>
            <person name="Karanyi Z."/>
            <person name="Krasevec N."/>
            <person name="Kuo A."/>
            <person name="Kusch H."/>
            <person name="LaButti K."/>
            <person name="Lagendijk E.L."/>
            <person name="Lapidus A."/>
            <person name="Levasseur A."/>
            <person name="Lindquist E."/>
            <person name="Lipzen A."/>
            <person name="Logrieco A.F."/>
            <person name="MacCabe A."/>
            <person name="Maekelae M.R."/>
            <person name="Malavazi I."/>
            <person name="Melin P."/>
            <person name="Meyer V."/>
            <person name="Mielnichuk N."/>
            <person name="Miskei M."/>
            <person name="Molnar A.P."/>
            <person name="Mule G."/>
            <person name="Ngan C.Y."/>
            <person name="Orejas M."/>
            <person name="Orosz E."/>
            <person name="Ouedraogo J.P."/>
            <person name="Overkamp K.M."/>
            <person name="Park H.-S."/>
            <person name="Perrone G."/>
            <person name="Piumi F."/>
            <person name="Punt P.J."/>
            <person name="Ram A.F."/>
            <person name="Ramon A."/>
            <person name="Rauscher S."/>
            <person name="Record E."/>
            <person name="Riano-Pachon D.M."/>
            <person name="Robert V."/>
            <person name="Roehrig J."/>
            <person name="Ruller R."/>
            <person name="Salamov A."/>
            <person name="Salih N.S."/>
            <person name="Samson R.A."/>
            <person name="Sandor E."/>
            <person name="Sanguinetti M."/>
            <person name="Schuetze T."/>
            <person name="Sepcic K."/>
            <person name="Shelest E."/>
            <person name="Sherlock G."/>
            <person name="Sophianopoulou V."/>
            <person name="Squina F.M."/>
            <person name="Sun H."/>
            <person name="Susca A."/>
            <person name="Todd R.B."/>
            <person name="Tsang A."/>
            <person name="Unkles S.E."/>
            <person name="van de Wiele N."/>
            <person name="van Rossen-Uffink D."/>
            <person name="Oliveira J.V."/>
            <person name="Vesth T.C."/>
            <person name="Visser J."/>
            <person name="Yu J.-H."/>
            <person name="Zhou M."/>
            <person name="Andersen M.R."/>
            <person name="Archer D.B."/>
            <person name="Baker S.E."/>
            <person name="Benoit I."/>
            <person name="Brakhage A.A."/>
            <person name="Braus G.H."/>
            <person name="Fischer R."/>
            <person name="Frisvad J.C."/>
            <person name="Goldman G.H."/>
            <person name="Houbraken J."/>
            <person name="Oakley B."/>
            <person name="Pocsi I."/>
            <person name="Scazzocchio C."/>
            <person name="Seiboth B."/>
            <person name="vanKuyk P.A."/>
            <person name="Wortman J."/>
            <person name="Dyer P.S."/>
            <person name="Grigoriev I.V."/>
        </authorList>
    </citation>
    <scope>NUCLEOTIDE SEQUENCE [LARGE SCALE GENOMIC DNA]</scope>
    <source>
        <strain evidence="2">CBS 593.65</strain>
    </source>
</reference>
<dbReference type="AlphaFoldDB" id="A0A1L9TXK4"/>
<accession>A0A1L9TXK4</accession>
<dbReference type="VEuPathDB" id="FungiDB:ASPSYDRAFT_294680"/>
<gene>
    <name evidence="1" type="ORF">ASPSYDRAFT_294680</name>
</gene>
<protein>
    <submittedName>
        <fullName evidence="1">Uncharacterized protein</fullName>
    </submittedName>
</protein>
<dbReference type="STRING" id="1036612.A0A1L9TXK4"/>
<evidence type="ECO:0000313" key="2">
    <source>
        <dbReference type="Proteomes" id="UP000184356"/>
    </source>
</evidence>
<dbReference type="EMBL" id="KV878582">
    <property type="protein sequence ID" value="OJJ64181.1"/>
    <property type="molecule type" value="Genomic_DNA"/>
</dbReference>
<name>A0A1L9TXK4_9EURO</name>
<dbReference type="Gene3D" id="1.10.600.10">
    <property type="entry name" value="Farnesyl Diphosphate Synthase"/>
    <property type="match status" value="1"/>
</dbReference>
<proteinExistence type="predicted"/>
<dbReference type="GeneID" id="63760725"/>
<evidence type="ECO:0000313" key="1">
    <source>
        <dbReference type="EMBL" id="OJJ64181.1"/>
    </source>
</evidence>
<sequence length="181" mass="20086">MSTTTTTTLPTKCNPLTPQLTETVHTYLDKTWTFSSENYRTAFFEMDFPRLLALFCPEAPLDRLESAALFVCLTGILDDAFSQMSIPDSRIIGAKLLDIMQGTANADLSNPLEKILMRIINDMKAQNEDLASDVLKGAIALFHAQTSKARLGVTGLDEYFEFRYGDVGGEYIFHSVDPLCG</sequence>